<sequence length="56" mass="5783">MRTNNKTTLAVGVAGAVLVTAGVGLMHIPTAFIIAGLFALAWSFLAARAGSRRKGR</sequence>
<dbReference type="Proteomes" id="UP001595791">
    <property type="component" value="Unassembled WGS sequence"/>
</dbReference>
<evidence type="ECO:0000313" key="2">
    <source>
        <dbReference type="EMBL" id="MFC4162016.1"/>
    </source>
</evidence>
<evidence type="ECO:0000256" key="1">
    <source>
        <dbReference type="SAM" id="Phobius"/>
    </source>
</evidence>
<name>A0ABV8MYD9_9NEIS</name>
<evidence type="ECO:0000313" key="3">
    <source>
        <dbReference type="Proteomes" id="UP001595791"/>
    </source>
</evidence>
<proteinExistence type="predicted"/>
<dbReference type="EMBL" id="JBHSBU010000004">
    <property type="protein sequence ID" value="MFC4162016.1"/>
    <property type="molecule type" value="Genomic_DNA"/>
</dbReference>
<protein>
    <submittedName>
        <fullName evidence="2">Uncharacterized protein</fullName>
    </submittedName>
</protein>
<keyword evidence="1" id="KW-1133">Transmembrane helix</keyword>
<dbReference type="RefSeq" id="WP_378168781.1">
    <property type="nucleotide sequence ID" value="NZ_JBHSBU010000004.1"/>
</dbReference>
<accession>A0ABV8MYD9</accession>
<keyword evidence="1" id="KW-0472">Membrane</keyword>
<reference evidence="3" key="1">
    <citation type="journal article" date="2019" name="Int. J. Syst. Evol. Microbiol.">
        <title>The Global Catalogue of Microorganisms (GCM) 10K type strain sequencing project: providing services to taxonomists for standard genome sequencing and annotation.</title>
        <authorList>
            <consortium name="The Broad Institute Genomics Platform"/>
            <consortium name="The Broad Institute Genome Sequencing Center for Infectious Disease"/>
            <person name="Wu L."/>
            <person name="Ma J."/>
        </authorList>
    </citation>
    <scope>NUCLEOTIDE SEQUENCE [LARGE SCALE GENOMIC DNA]</scope>
    <source>
        <strain evidence="3">LMG 29894</strain>
    </source>
</reference>
<gene>
    <name evidence="2" type="ORF">ACFOW7_22010</name>
</gene>
<keyword evidence="1" id="KW-0812">Transmembrane</keyword>
<keyword evidence="3" id="KW-1185">Reference proteome</keyword>
<comment type="caution">
    <text evidence="2">The sequence shown here is derived from an EMBL/GenBank/DDBJ whole genome shotgun (WGS) entry which is preliminary data.</text>
</comment>
<feature type="transmembrane region" description="Helical" evidence="1">
    <location>
        <begin position="31"/>
        <end position="50"/>
    </location>
</feature>
<organism evidence="2 3">
    <name type="scientific">Chitinimonas lacunae</name>
    <dbReference type="NCBI Taxonomy" id="1963018"/>
    <lineage>
        <taxon>Bacteria</taxon>
        <taxon>Pseudomonadati</taxon>
        <taxon>Pseudomonadota</taxon>
        <taxon>Betaproteobacteria</taxon>
        <taxon>Neisseriales</taxon>
        <taxon>Chitinibacteraceae</taxon>
        <taxon>Chitinimonas</taxon>
    </lineage>
</organism>